<reference evidence="6" key="1">
    <citation type="journal article" date="2019" name="Int. J. Syst. Evol. Microbiol.">
        <title>The Global Catalogue of Microorganisms (GCM) 10K type strain sequencing project: providing services to taxonomists for standard genome sequencing and annotation.</title>
        <authorList>
            <consortium name="The Broad Institute Genomics Platform"/>
            <consortium name="The Broad Institute Genome Sequencing Center for Infectious Disease"/>
            <person name="Wu L."/>
            <person name="Ma J."/>
        </authorList>
    </citation>
    <scope>NUCLEOTIDE SEQUENCE [LARGE SCALE GENOMIC DNA]</scope>
    <source>
        <strain evidence="6">CGMCC 1.16305</strain>
    </source>
</reference>
<dbReference type="PROSITE" id="PS50995">
    <property type="entry name" value="HTH_MARR_2"/>
    <property type="match status" value="1"/>
</dbReference>
<dbReference type="EMBL" id="JBHTCO010000004">
    <property type="protein sequence ID" value="MFC7392144.1"/>
    <property type="molecule type" value="Genomic_DNA"/>
</dbReference>
<comment type="caution">
    <text evidence="5">The sequence shown here is derived from an EMBL/GenBank/DDBJ whole genome shotgun (WGS) entry which is preliminary data.</text>
</comment>
<name>A0ABW2PSN2_9BACL</name>
<accession>A0ABW2PSN2</accession>
<evidence type="ECO:0000256" key="2">
    <source>
        <dbReference type="ARBA" id="ARBA00023125"/>
    </source>
</evidence>
<protein>
    <submittedName>
        <fullName evidence="5">MarR family winged helix-turn-helix transcriptional regulator</fullName>
    </submittedName>
</protein>
<sequence>MDERREMIHQFEDNIRFLIKNFQRDLGEIFKNEITFHEFLFLKHLGDGKPQMVSSLSKKMKVTASYATAVVDKLLQKGYINRERSSKDRRIVELTITEQGIELIKKMDEKKTDYMSEQLESISDSELEILNLLLNKIGK</sequence>
<dbReference type="InterPro" id="IPR036390">
    <property type="entry name" value="WH_DNA-bd_sf"/>
</dbReference>
<keyword evidence="6" id="KW-1185">Reference proteome</keyword>
<dbReference type="SMART" id="SM00347">
    <property type="entry name" value="HTH_MARR"/>
    <property type="match status" value="1"/>
</dbReference>
<dbReference type="PANTHER" id="PTHR42756:SF1">
    <property type="entry name" value="TRANSCRIPTIONAL REPRESSOR OF EMRAB OPERON"/>
    <property type="match status" value="1"/>
</dbReference>
<evidence type="ECO:0000256" key="1">
    <source>
        <dbReference type="ARBA" id="ARBA00023015"/>
    </source>
</evidence>
<dbReference type="Proteomes" id="UP001596505">
    <property type="component" value="Unassembled WGS sequence"/>
</dbReference>
<keyword evidence="3" id="KW-0804">Transcription</keyword>
<gene>
    <name evidence="5" type="ORF">ACFQRG_04040</name>
</gene>
<keyword evidence="1" id="KW-0805">Transcription regulation</keyword>
<evidence type="ECO:0000259" key="4">
    <source>
        <dbReference type="PROSITE" id="PS50995"/>
    </source>
</evidence>
<dbReference type="SUPFAM" id="SSF46785">
    <property type="entry name" value="Winged helix' DNA-binding domain"/>
    <property type="match status" value="1"/>
</dbReference>
<dbReference type="PRINTS" id="PR00598">
    <property type="entry name" value="HTHMARR"/>
</dbReference>
<evidence type="ECO:0000256" key="3">
    <source>
        <dbReference type="ARBA" id="ARBA00023163"/>
    </source>
</evidence>
<proteinExistence type="predicted"/>
<dbReference type="Gene3D" id="1.10.10.10">
    <property type="entry name" value="Winged helix-like DNA-binding domain superfamily/Winged helix DNA-binding domain"/>
    <property type="match status" value="1"/>
</dbReference>
<keyword evidence="2" id="KW-0238">DNA-binding</keyword>
<evidence type="ECO:0000313" key="5">
    <source>
        <dbReference type="EMBL" id="MFC7392144.1"/>
    </source>
</evidence>
<dbReference type="RefSeq" id="WP_380963903.1">
    <property type="nucleotide sequence ID" value="NZ_JBHTCO010000004.1"/>
</dbReference>
<evidence type="ECO:0000313" key="6">
    <source>
        <dbReference type="Proteomes" id="UP001596505"/>
    </source>
</evidence>
<dbReference type="Pfam" id="PF01047">
    <property type="entry name" value="MarR"/>
    <property type="match status" value="1"/>
</dbReference>
<dbReference type="InterPro" id="IPR036388">
    <property type="entry name" value="WH-like_DNA-bd_sf"/>
</dbReference>
<dbReference type="InterPro" id="IPR000835">
    <property type="entry name" value="HTH_MarR-typ"/>
</dbReference>
<organism evidence="5 6">
    <name type="scientific">Scopulibacillus cellulosilyticus</name>
    <dbReference type="NCBI Taxonomy" id="2665665"/>
    <lineage>
        <taxon>Bacteria</taxon>
        <taxon>Bacillati</taxon>
        <taxon>Bacillota</taxon>
        <taxon>Bacilli</taxon>
        <taxon>Bacillales</taxon>
        <taxon>Sporolactobacillaceae</taxon>
        <taxon>Scopulibacillus</taxon>
    </lineage>
</organism>
<dbReference type="PANTHER" id="PTHR42756">
    <property type="entry name" value="TRANSCRIPTIONAL REGULATOR, MARR"/>
    <property type="match status" value="1"/>
</dbReference>
<feature type="domain" description="HTH marR-type" evidence="4">
    <location>
        <begin position="1"/>
        <end position="139"/>
    </location>
</feature>